<gene>
    <name evidence="3" type="ORF">TTHT_0087</name>
</gene>
<dbReference type="AlphaFoldDB" id="A0A7R6PFQ2"/>
<evidence type="ECO:0000313" key="4">
    <source>
        <dbReference type="Proteomes" id="UP000595564"/>
    </source>
</evidence>
<dbReference type="Proteomes" id="UP000595564">
    <property type="component" value="Chromosome"/>
</dbReference>
<dbReference type="SUPFAM" id="SSF53335">
    <property type="entry name" value="S-adenosyl-L-methionine-dependent methyltransferases"/>
    <property type="match status" value="1"/>
</dbReference>
<proteinExistence type="predicted"/>
<dbReference type="PANTHER" id="PTHR12049:SF7">
    <property type="entry name" value="PROTEIN ARGININE METHYLTRANSFERASE NDUFAF7, MITOCHONDRIAL"/>
    <property type="match status" value="1"/>
</dbReference>
<reference evidence="3 4" key="1">
    <citation type="journal article" date="2012" name="Extremophiles">
        <title>Thermotomaculum hydrothermale gen. nov., sp. nov., a novel heterotrophic thermophile within the phylum Acidobacteria from a deep-sea hydrothermal vent chimney in the Southern Okinawa Trough.</title>
        <authorList>
            <person name="Izumi H."/>
            <person name="Nunoura T."/>
            <person name="Miyazaki M."/>
            <person name="Mino S."/>
            <person name="Toki T."/>
            <person name="Takai K."/>
            <person name="Sako Y."/>
            <person name="Sawabe T."/>
            <person name="Nakagawa S."/>
        </authorList>
    </citation>
    <scope>NUCLEOTIDE SEQUENCE [LARGE SCALE GENOMIC DNA]</scope>
    <source>
        <strain evidence="3 4">AC55</strain>
    </source>
</reference>
<dbReference type="InterPro" id="IPR029063">
    <property type="entry name" value="SAM-dependent_MTases_sf"/>
</dbReference>
<protein>
    <recommendedName>
        <fullName evidence="5">SAM-dependent methyltransferase</fullName>
    </recommendedName>
</protein>
<dbReference type="GO" id="GO:0035243">
    <property type="term" value="F:protein-arginine omega-N symmetric methyltransferase activity"/>
    <property type="evidence" value="ECO:0007669"/>
    <property type="project" value="TreeGrafter"/>
</dbReference>
<dbReference type="RefSeq" id="WP_201328067.1">
    <property type="nucleotide sequence ID" value="NZ_AP017470.1"/>
</dbReference>
<evidence type="ECO:0000313" key="3">
    <source>
        <dbReference type="EMBL" id="BBB31734.1"/>
    </source>
</evidence>
<evidence type="ECO:0008006" key="5">
    <source>
        <dbReference type="Google" id="ProtNLM"/>
    </source>
</evidence>
<organism evidence="3 4">
    <name type="scientific">Thermotomaculum hydrothermale</name>
    <dbReference type="NCBI Taxonomy" id="981385"/>
    <lineage>
        <taxon>Bacteria</taxon>
        <taxon>Pseudomonadati</taxon>
        <taxon>Acidobacteriota</taxon>
        <taxon>Holophagae</taxon>
        <taxon>Thermotomaculales</taxon>
        <taxon>Thermotomaculaceae</taxon>
        <taxon>Thermotomaculum</taxon>
    </lineage>
</organism>
<dbReference type="EMBL" id="AP017470">
    <property type="protein sequence ID" value="BBB31734.1"/>
    <property type="molecule type" value="Genomic_DNA"/>
</dbReference>
<dbReference type="PANTHER" id="PTHR12049">
    <property type="entry name" value="PROTEIN ARGININE METHYLTRANSFERASE NDUFAF7, MITOCHONDRIAL"/>
    <property type="match status" value="1"/>
</dbReference>
<dbReference type="Gene3D" id="3.40.50.12710">
    <property type="match status" value="1"/>
</dbReference>
<keyword evidence="4" id="KW-1185">Reference proteome</keyword>
<dbReference type="InterPro" id="IPR003788">
    <property type="entry name" value="NDUFAF7"/>
</dbReference>
<dbReference type="GO" id="GO:0032259">
    <property type="term" value="P:methylation"/>
    <property type="evidence" value="ECO:0007669"/>
    <property type="project" value="UniProtKB-KW"/>
</dbReference>
<keyword evidence="2" id="KW-0808">Transferase</keyword>
<dbReference type="Pfam" id="PF02636">
    <property type="entry name" value="Methyltransf_28"/>
    <property type="match status" value="1"/>
</dbReference>
<dbReference type="KEGG" id="thyd:TTHT_0087"/>
<dbReference type="InterPro" id="IPR038375">
    <property type="entry name" value="NDUFAF7_sf"/>
</dbReference>
<name>A0A7R6PFQ2_9BACT</name>
<sequence length="351" mass="40867">MIFNSAKKEILKEIKEKGDIPFKRFMEICLYHPKYGYYRNVKKLGREGDFFTSAHLGTILGKVIAKVAENYFEDDETVQVVELGAGEGLLAKDFLDFFVGENIDKYSKITYHIVEGNQSVYKEIEKNLKEHSSKFIIYSSIEELPELPKAFIFSNEFFDAFPVHIVSKKKGILSELYIGYKDGMYVKRFKLPSKEVLKEVEELKIEVCEDCEFEVNSDIEAIYKLLSSKFNKIKMVTVDYGYGQEELYHPDRKNGTIMGYYKHKAYENVFQFEGEMDITSHVNFDALIHYGRKYGIESVYFKNQRTFLLDNGLFEVLKEGEELSLKDSFQLKTLLLPNSMGDIFKVLIQEK</sequence>
<keyword evidence="1" id="KW-0489">Methyltransferase</keyword>
<evidence type="ECO:0000256" key="1">
    <source>
        <dbReference type="ARBA" id="ARBA00022603"/>
    </source>
</evidence>
<accession>A0A7R6PFQ2</accession>
<evidence type="ECO:0000256" key="2">
    <source>
        <dbReference type="ARBA" id="ARBA00022679"/>
    </source>
</evidence>